<proteinExistence type="predicted"/>
<dbReference type="Proteomes" id="UP000576550">
    <property type="component" value="Unassembled WGS sequence"/>
</dbReference>
<dbReference type="EMBL" id="DUTP01000003">
    <property type="protein sequence ID" value="HHX99439.1"/>
    <property type="molecule type" value="Genomic_DNA"/>
</dbReference>
<reference evidence="1 2" key="1">
    <citation type="journal article" date="2020" name="Biotechnol. Biofuels">
        <title>New insights from the biogas microbiome by comprehensive genome-resolved metagenomics of nearly 1600 species originating from multiple anaerobic digesters.</title>
        <authorList>
            <person name="Campanaro S."/>
            <person name="Treu L."/>
            <person name="Rodriguez-R L.M."/>
            <person name="Kovalovszki A."/>
            <person name="Ziels R.M."/>
            <person name="Maus I."/>
            <person name="Zhu X."/>
            <person name="Kougias P.G."/>
            <person name="Basile A."/>
            <person name="Luo G."/>
            <person name="Schluter A."/>
            <person name="Konstantinidis K.T."/>
            <person name="Angelidaki I."/>
        </authorList>
    </citation>
    <scope>NUCLEOTIDE SEQUENCE [LARGE SCALE GENOMIC DNA]</scope>
    <source>
        <strain evidence="1">AS05jafATM_89</strain>
    </source>
</reference>
<accession>A0A832RCH8</accession>
<comment type="caution">
    <text evidence="1">The sequence shown here is derived from an EMBL/GenBank/DDBJ whole genome shotgun (WGS) entry which is preliminary data.</text>
</comment>
<evidence type="ECO:0000313" key="2">
    <source>
        <dbReference type="Proteomes" id="UP000576550"/>
    </source>
</evidence>
<sequence>MEHSQTSKSSTRHPYTGLLFGEGRKDKTFIKNLSSLKKFKYHTSKWTFLLDNASGGSPETILQKCCQTSSNRDFDIVICFIDLDKLKKDFPKNWEKEKEKIEKQFPNIHIFWHEDCLEDEMKKVIGKKNVGKKEINRIANKEVEKFVNSKYWKSLLEIIKDCEEKE</sequence>
<evidence type="ECO:0008006" key="3">
    <source>
        <dbReference type="Google" id="ProtNLM"/>
    </source>
</evidence>
<dbReference type="AlphaFoldDB" id="A0A832RCH8"/>
<protein>
    <recommendedName>
        <fullName evidence="3">RloB domain-containing protein</fullName>
    </recommendedName>
</protein>
<organism evidence="1 2">
    <name type="scientific">Candidatus Dojkabacteria bacterium</name>
    <dbReference type="NCBI Taxonomy" id="2099670"/>
    <lineage>
        <taxon>Bacteria</taxon>
        <taxon>Candidatus Dojkabacteria</taxon>
    </lineage>
</organism>
<name>A0A832RCH8_9BACT</name>
<gene>
    <name evidence="1" type="ORF">GX533_02045</name>
</gene>
<evidence type="ECO:0000313" key="1">
    <source>
        <dbReference type="EMBL" id="HHX99439.1"/>
    </source>
</evidence>